<name>A0A6A7BRG9_9PEZI</name>
<reference evidence="1" key="1">
    <citation type="journal article" date="2020" name="Stud. Mycol.">
        <title>101 Dothideomycetes genomes: a test case for predicting lifestyles and emergence of pathogens.</title>
        <authorList>
            <person name="Haridas S."/>
            <person name="Albert R."/>
            <person name="Binder M."/>
            <person name="Bloem J."/>
            <person name="Labutti K."/>
            <person name="Salamov A."/>
            <person name="Andreopoulos B."/>
            <person name="Baker S."/>
            <person name="Barry K."/>
            <person name="Bills G."/>
            <person name="Bluhm B."/>
            <person name="Cannon C."/>
            <person name="Castanera R."/>
            <person name="Culley D."/>
            <person name="Daum C."/>
            <person name="Ezra D."/>
            <person name="Gonzalez J."/>
            <person name="Henrissat B."/>
            <person name="Kuo A."/>
            <person name="Liang C."/>
            <person name="Lipzen A."/>
            <person name="Lutzoni F."/>
            <person name="Magnuson J."/>
            <person name="Mondo S."/>
            <person name="Nolan M."/>
            <person name="Ohm R."/>
            <person name="Pangilinan J."/>
            <person name="Park H.-J."/>
            <person name="Ramirez L."/>
            <person name="Alfaro M."/>
            <person name="Sun H."/>
            <person name="Tritt A."/>
            <person name="Yoshinaga Y."/>
            <person name="Zwiers L.-H."/>
            <person name="Turgeon B."/>
            <person name="Goodwin S."/>
            <person name="Spatafora J."/>
            <person name="Crous P."/>
            <person name="Grigoriev I."/>
        </authorList>
    </citation>
    <scope>NUCLEOTIDE SEQUENCE</scope>
    <source>
        <strain evidence="1">CBS 480.64</strain>
    </source>
</reference>
<evidence type="ECO:0000313" key="1">
    <source>
        <dbReference type="EMBL" id="KAF2857108.1"/>
    </source>
</evidence>
<dbReference type="Proteomes" id="UP000799421">
    <property type="component" value="Unassembled WGS sequence"/>
</dbReference>
<sequence length="74" mass="9106">MAWGTARAKRTKCICFDGHEREDVKEPRQRHVEEWERLESMFTKWTEVGELSPFARRPEKIHFHHPRRFLYLPK</sequence>
<proteinExistence type="predicted"/>
<dbReference type="AlphaFoldDB" id="A0A6A7BRG9"/>
<gene>
    <name evidence="1" type="ORF">K470DRAFT_261128</name>
</gene>
<protein>
    <submittedName>
        <fullName evidence="1">Uncharacterized protein</fullName>
    </submittedName>
</protein>
<dbReference type="EMBL" id="MU006067">
    <property type="protein sequence ID" value="KAF2857108.1"/>
    <property type="molecule type" value="Genomic_DNA"/>
</dbReference>
<accession>A0A6A7BRG9</accession>
<organism evidence="1 2">
    <name type="scientific">Piedraia hortae CBS 480.64</name>
    <dbReference type="NCBI Taxonomy" id="1314780"/>
    <lineage>
        <taxon>Eukaryota</taxon>
        <taxon>Fungi</taxon>
        <taxon>Dikarya</taxon>
        <taxon>Ascomycota</taxon>
        <taxon>Pezizomycotina</taxon>
        <taxon>Dothideomycetes</taxon>
        <taxon>Dothideomycetidae</taxon>
        <taxon>Capnodiales</taxon>
        <taxon>Piedraiaceae</taxon>
        <taxon>Piedraia</taxon>
    </lineage>
</organism>
<evidence type="ECO:0000313" key="2">
    <source>
        <dbReference type="Proteomes" id="UP000799421"/>
    </source>
</evidence>
<keyword evidence="2" id="KW-1185">Reference proteome</keyword>